<reference evidence="1 2" key="1">
    <citation type="journal article" date="2020" name="Microb. Ecol.">
        <title>Ecogenomics of the Marine Benthic Filamentous Cyanobacterium Adonisia.</title>
        <authorList>
            <person name="Walter J.M."/>
            <person name="Coutinho F.H."/>
            <person name="Leomil L."/>
            <person name="Hargreaves P.I."/>
            <person name="Campeao M.E."/>
            <person name="Vieira V.V."/>
            <person name="Silva B.S."/>
            <person name="Fistarol G.O."/>
            <person name="Salomon P.S."/>
            <person name="Sawabe T."/>
            <person name="Mino S."/>
            <person name="Hosokawa M."/>
            <person name="Miyashita H."/>
            <person name="Maruyama F."/>
            <person name="van Verk M.C."/>
            <person name="Dutilh B.E."/>
            <person name="Thompson C.C."/>
            <person name="Thompson F.L."/>
        </authorList>
    </citation>
    <scope>NUCLEOTIDE SEQUENCE [LARGE SCALE GENOMIC DNA]</scope>
    <source>
        <strain evidence="1 2">CCMR0082</strain>
    </source>
</reference>
<name>A0A6M0S321_9CYAN</name>
<accession>A0A6M0S321</accession>
<proteinExistence type="predicted"/>
<organism evidence="1 2">
    <name type="scientific">Adonisia turfae CCMR0082</name>
    <dbReference type="NCBI Taxonomy" id="2304604"/>
    <lineage>
        <taxon>Bacteria</taxon>
        <taxon>Bacillati</taxon>
        <taxon>Cyanobacteriota</taxon>
        <taxon>Adonisia</taxon>
        <taxon>Adonisia turfae</taxon>
    </lineage>
</organism>
<evidence type="ECO:0000313" key="2">
    <source>
        <dbReference type="Proteomes" id="UP000473574"/>
    </source>
</evidence>
<dbReference type="EMBL" id="QZCE01000001">
    <property type="protein sequence ID" value="NEZ62680.1"/>
    <property type="molecule type" value="Genomic_DNA"/>
</dbReference>
<gene>
    <name evidence="1" type="ORF">D0962_07775</name>
</gene>
<dbReference type="AlphaFoldDB" id="A0A6M0S321"/>
<evidence type="ECO:0000313" key="1">
    <source>
        <dbReference type="EMBL" id="NEZ62680.1"/>
    </source>
</evidence>
<dbReference type="Proteomes" id="UP000473574">
    <property type="component" value="Unassembled WGS sequence"/>
</dbReference>
<protein>
    <submittedName>
        <fullName evidence="1">Uncharacterized protein</fullName>
    </submittedName>
</protein>
<comment type="caution">
    <text evidence="1">The sequence shown here is derived from an EMBL/GenBank/DDBJ whole genome shotgun (WGS) entry which is preliminary data.</text>
</comment>
<sequence>MNYITQVNQKWGVCGFVSALLALYDHDEAFRNKLDAIHERGHYNTRVIADMSTYLVLLKSENEDLLTEIREFTNSFGNVYRTNNNQTLIERTQNYARLVGKQAPLEKLPAFGIAMPPQGVQEYLSRNYEINSNLVQEDRNIICGLKGVGKGLYNGLKHWVYINKKGQVFTWGQQYNNFQDFADQHRNLVQMIFRIQLATA</sequence>